<organism evidence="2 3">
    <name type="scientific">Chitinophaga chungangae</name>
    <dbReference type="NCBI Taxonomy" id="2821488"/>
    <lineage>
        <taxon>Bacteria</taxon>
        <taxon>Pseudomonadati</taxon>
        <taxon>Bacteroidota</taxon>
        <taxon>Chitinophagia</taxon>
        <taxon>Chitinophagales</taxon>
        <taxon>Chitinophagaceae</taxon>
        <taxon>Chitinophaga</taxon>
    </lineage>
</organism>
<protein>
    <submittedName>
        <fullName evidence="2">Uncharacterized protein</fullName>
    </submittedName>
</protein>
<proteinExistence type="predicted"/>
<feature type="chain" id="PRO_5047526535" evidence="1">
    <location>
        <begin position="19"/>
        <end position="370"/>
    </location>
</feature>
<reference evidence="3" key="1">
    <citation type="submission" date="2021-03" db="EMBL/GenBank/DDBJ databases">
        <title>Assistant Professor.</title>
        <authorList>
            <person name="Huq M.A."/>
        </authorList>
    </citation>
    <scope>NUCLEOTIDE SEQUENCE [LARGE SCALE GENOMIC DNA]</scope>
    <source>
        <strain evidence="3">MAH-28</strain>
    </source>
</reference>
<comment type="caution">
    <text evidence="2">The sequence shown here is derived from an EMBL/GenBank/DDBJ whole genome shotgun (WGS) entry which is preliminary data.</text>
</comment>
<evidence type="ECO:0000313" key="2">
    <source>
        <dbReference type="EMBL" id="MBO9154815.1"/>
    </source>
</evidence>
<dbReference type="RefSeq" id="WP_209147929.1">
    <property type="nucleotide sequence ID" value="NZ_JAGHKP010000004.1"/>
</dbReference>
<name>A0ABS3YJG1_9BACT</name>
<dbReference type="Proteomes" id="UP000679126">
    <property type="component" value="Unassembled WGS sequence"/>
</dbReference>
<keyword evidence="3" id="KW-1185">Reference proteome</keyword>
<gene>
    <name evidence="2" type="ORF">J7I43_21485</name>
</gene>
<sequence length="370" mass="40439">MKRILYLLVLLLPVAASAQKLSESAVEDISTKMAAQFLKLNDPALVFVTEQMSRSGSGGLEVDKTMQDLKKDPAALDAALKFLYQYSDCNRQTLIANLRAMNVNSGNVFPLATYIVNNNKDESKALVEEKAELYRIGAIPKQISVMVAPPDNQNQAAAAGAVLQGAPPANATGVTPEGSTSAASPAKETINTAAGMPVDTRNWDVRNVFAMMKPDQLLEFYGKENVALRDAVDFEGNDAGKAWVVYPDTENEMEVIFYKDSTKAVTFSKEESKWRSPFGIKPGDPIDKVNKVNGRGFRVNGFEWTHGGTVDSWEGGAMDKKGVVILFRAVNSGDPKLYDKFTGEKKFSSNDASLKKLGVIVEKITFRTYQ</sequence>
<evidence type="ECO:0000256" key="1">
    <source>
        <dbReference type="SAM" id="SignalP"/>
    </source>
</evidence>
<accession>A0ABS3YJG1</accession>
<dbReference type="EMBL" id="JAGHKP010000004">
    <property type="protein sequence ID" value="MBO9154815.1"/>
    <property type="molecule type" value="Genomic_DNA"/>
</dbReference>
<keyword evidence="1" id="KW-0732">Signal</keyword>
<feature type="signal peptide" evidence="1">
    <location>
        <begin position="1"/>
        <end position="18"/>
    </location>
</feature>
<evidence type="ECO:0000313" key="3">
    <source>
        <dbReference type="Proteomes" id="UP000679126"/>
    </source>
</evidence>